<feature type="region of interest" description="Disordered" evidence="5">
    <location>
        <begin position="1"/>
        <end position="21"/>
    </location>
</feature>
<feature type="compositionally biased region" description="Basic residues" evidence="5">
    <location>
        <begin position="85"/>
        <end position="101"/>
    </location>
</feature>
<dbReference type="SMART" id="SM00064">
    <property type="entry name" value="FYVE"/>
    <property type="match status" value="1"/>
</dbReference>
<accession>A0AAV0U3P3</accession>
<dbReference type="InterPro" id="IPR052727">
    <property type="entry name" value="Rab4/Rab5_effector"/>
</dbReference>
<evidence type="ECO:0000259" key="6">
    <source>
        <dbReference type="PROSITE" id="PS50178"/>
    </source>
</evidence>
<evidence type="ECO:0000256" key="1">
    <source>
        <dbReference type="ARBA" id="ARBA00022723"/>
    </source>
</evidence>
<keyword evidence="2 4" id="KW-0863">Zinc-finger</keyword>
<dbReference type="Pfam" id="PF01363">
    <property type="entry name" value="FYVE"/>
    <property type="match status" value="1"/>
</dbReference>
<dbReference type="PANTHER" id="PTHR13510:SF44">
    <property type="entry name" value="RABENOSYN-5"/>
    <property type="match status" value="1"/>
</dbReference>
<sequence>MESEPLPQRKHVAPPSSVFPVDDRLLPRLSLSPAQHEELREYALQAARDTIRDGPTWGRSNIESAVASGWKVLKARPTACFMTKKQSKKKHKHKEKEKKKQQQQSRERAAARDDVARRPQRDDKRAVPPTPRVASLGTFQGMDIVQSASPLHLSPAMPVEAARGQHFMAHAVLPYSLEDVMNTLYCEHTSEMRALKQKAYGEAALDCCVLQTLESATLEDPFWYLGLKWLALRSPMQALMASREFVYLEHLGTHVDPETGRRMLYRVVQSIHIRGYGGEDSYFGLTRGNVEGALVYWMDHENEVRNPLLHVCAKGRIHMKGSMPDTLVYRYLKSIWRSERSLFPANRLAESSLGMSVMDDSTDRPPVKKSKKKKSRRRRIPSGLPLEMAQEWVADELRSSCSVCNKKFRLVRRFRHHCRACGDIMCHDCTFHHRVNVRAVQSFRGLKGSVIPAVVSADRTRDAAAAKHKDLLPTDFEETMTCSFDNQVMGDEAKGGAFDASMSLVDARKAVNGPVETAVLGGDSVVCIVMAKVCLWCLQKAPLANNAKSRSTLRRRHSEMASNRGIPVPNTSGTREFGRDEGLPLRPQSWTPDCMKVEELDGVNGDNGQTYGREQDLPMLVLDDTDAESEDGLAELRRLAGSCVNDTRPGMPMHVDLGAYAQEWNGQENGAADQHADDGCVVNLPSGLLSTSCSSTTSSKMYEFMARDDSYGCCSERYSSQGSVDTFDDNSSIQFYPTQSAKASDNEELKPVAASGSSGSSPSSSLELNENGREPNAAIAKPAVSAAEKEGTSRQRDVHEEVLQPNRQRPSPSVSMTSVCSEENADESDGIGGRMHDLYQAVAMAKSSIASQARVLDTIKQERTNEAPAFCCVAGAMSKA</sequence>
<feature type="region of interest" description="Disordered" evidence="5">
    <location>
        <begin position="738"/>
        <end position="832"/>
    </location>
</feature>
<dbReference type="PROSITE" id="PS50178">
    <property type="entry name" value="ZF_FYVE"/>
    <property type="match status" value="1"/>
</dbReference>
<dbReference type="Proteomes" id="UP001162031">
    <property type="component" value="Unassembled WGS sequence"/>
</dbReference>
<evidence type="ECO:0000256" key="3">
    <source>
        <dbReference type="ARBA" id="ARBA00022833"/>
    </source>
</evidence>
<comment type="caution">
    <text evidence="7">The sequence shown here is derived from an EMBL/GenBank/DDBJ whole genome shotgun (WGS) entry which is preliminary data.</text>
</comment>
<dbReference type="InterPro" id="IPR017455">
    <property type="entry name" value="Znf_FYVE-rel"/>
</dbReference>
<feature type="compositionally biased region" description="Basic residues" evidence="5">
    <location>
        <begin position="367"/>
        <end position="380"/>
    </location>
</feature>
<evidence type="ECO:0000256" key="4">
    <source>
        <dbReference type="PROSITE-ProRule" id="PRU00091"/>
    </source>
</evidence>
<dbReference type="InterPro" id="IPR000306">
    <property type="entry name" value="Znf_FYVE"/>
</dbReference>
<feature type="compositionally biased region" description="Basic and acidic residues" evidence="5">
    <location>
        <begin position="787"/>
        <end position="802"/>
    </location>
</feature>
<dbReference type="AlphaFoldDB" id="A0AAV0U3P3"/>
<dbReference type="SUPFAM" id="SSF57903">
    <property type="entry name" value="FYVE/PHD zinc finger"/>
    <property type="match status" value="1"/>
</dbReference>
<organism evidence="7 8">
    <name type="scientific">Hyaloperonospora brassicae</name>
    <name type="common">Brassica downy mildew</name>
    <name type="synonym">Peronospora brassicae</name>
    <dbReference type="NCBI Taxonomy" id="162125"/>
    <lineage>
        <taxon>Eukaryota</taxon>
        <taxon>Sar</taxon>
        <taxon>Stramenopiles</taxon>
        <taxon>Oomycota</taxon>
        <taxon>Peronosporomycetes</taxon>
        <taxon>Peronosporales</taxon>
        <taxon>Peronosporaceae</taxon>
        <taxon>Hyaloperonospora</taxon>
    </lineage>
</organism>
<feature type="compositionally biased region" description="Low complexity" evidence="5">
    <location>
        <begin position="755"/>
        <end position="765"/>
    </location>
</feature>
<feature type="compositionally biased region" description="Basic and acidic residues" evidence="5">
    <location>
        <begin position="105"/>
        <end position="126"/>
    </location>
</feature>
<reference evidence="7" key="1">
    <citation type="submission" date="2022-12" db="EMBL/GenBank/DDBJ databases">
        <authorList>
            <person name="Webb A."/>
        </authorList>
    </citation>
    <scope>NUCLEOTIDE SEQUENCE</scope>
    <source>
        <strain evidence="7">Hp1</strain>
    </source>
</reference>
<dbReference type="InterPro" id="IPR011011">
    <property type="entry name" value="Znf_FYVE_PHD"/>
</dbReference>
<evidence type="ECO:0000256" key="2">
    <source>
        <dbReference type="ARBA" id="ARBA00022771"/>
    </source>
</evidence>
<dbReference type="PANTHER" id="PTHR13510">
    <property type="entry name" value="FYVE-FINGER-CONTAINING RAB5 EFFECTOR PROTEIN RABENOSYN-5-RELATED"/>
    <property type="match status" value="1"/>
</dbReference>
<keyword evidence="1" id="KW-0479">Metal-binding</keyword>
<feature type="region of interest" description="Disordered" evidence="5">
    <location>
        <begin position="549"/>
        <end position="590"/>
    </location>
</feature>
<gene>
    <name evidence="7" type="ORF">HBR001_LOCUS5105</name>
</gene>
<dbReference type="Gene3D" id="3.30.40.10">
    <property type="entry name" value="Zinc/RING finger domain, C3HC4 (zinc finger)"/>
    <property type="match status" value="1"/>
</dbReference>
<protein>
    <recommendedName>
        <fullName evidence="6">FYVE-type domain-containing protein</fullName>
    </recommendedName>
</protein>
<dbReference type="InterPro" id="IPR013083">
    <property type="entry name" value="Znf_RING/FYVE/PHD"/>
</dbReference>
<name>A0AAV0U3P3_HYABA</name>
<dbReference type="EMBL" id="CANTFL010001080">
    <property type="protein sequence ID" value="CAI5731202.1"/>
    <property type="molecule type" value="Genomic_DNA"/>
</dbReference>
<feature type="domain" description="FYVE-type" evidence="6">
    <location>
        <begin position="395"/>
        <end position="430"/>
    </location>
</feature>
<feature type="region of interest" description="Disordered" evidence="5">
    <location>
        <begin position="354"/>
        <end position="381"/>
    </location>
</feature>
<evidence type="ECO:0000256" key="5">
    <source>
        <dbReference type="SAM" id="MobiDB-lite"/>
    </source>
</evidence>
<feature type="compositionally biased region" description="Polar residues" evidence="5">
    <location>
        <begin position="805"/>
        <end position="821"/>
    </location>
</feature>
<proteinExistence type="predicted"/>
<dbReference type="GO" id="GO:0008270">
    <property type="term" value="F:zinc ion binding"/>
    <property type="evidence" value="ECO:0007669"/>
    <property type="project" value="UniProtKB-KW"/>
</dbReference>
<keyword evidence="3" id="KW-0862">Zinc</keyword>
<feature type="region of interest" description="Disordered" evidence="5">
    <location>
        <begin position="80"/>
        <end position="135"/>
    </location>
</feature>
<evidence type="ECO:0000313" key="8">
    <source>
        <dbReference type="Proteomes" id="UP001162031"/>
    </source>
</evidence>
<keyword evidence="8" id="KW-1185">Reference proteome</keyword>
<evidence type="ECO:0000313" key="7">
    <source>
        <dbReference type="EMBL" id="CAI5731202.1"/>
    </source>
</evidence>